<dbReference type="EMBL" id="AKWZ02000010">
    <property type="protein sequence ID" value="EPG74597.1"/>
    <property type="molecule type" value="Genomic_DNA"/>
</dbReference>
<dbReference type="OrthoDB" id="9807923at2"/>
<reference evidence="1" key="1">
    <citation type="submission" date="2013-04" db="EMBL/GenBank/DDBJ databases">
        <authorList>
            <person name="Harkins D.M."/>
            <person name="Durkin A.S."/>
            <person name="Selengut J.D."/>
            <person name="Sanka R."/>
            <person name="DePew J."/>
            <person name="Purushe J."/>
            <person name="Ahmed A."/>
            <person name="van der Linden H."/>
            <person name="Goris M.G.A."/>
            <person name="Hartskeerl R.A."/>
            <person name="Vinetz J.M."/>
            <person name="Sutton G.G."/>
            <person name="Nelson W.C."/>
            <person name="Fouts D.E."/>
        </authorList>
    </citation>
    <scope>NUCLEOTIDE SEQUENCE [LARGE SCALE GENOMIC DNA]</scope>
    <source>
        <strain evidence="1">BUT 6</strain>
    </source>
</reference>
<evidence type="ECO:0000313" key="2">
    <source>
        <dbReference type="Proteomes" id="UP000014540"/>
    </source>
</evidence>
<gene>
    <name evidence="1" type="ORF">LEP1GSC058_4113</name>
</gene>
<dbReference type="RefSeq" id="WP_016551046.1">
    <property type="nucleotide sequence ID" value="NZ_AKWZ02000010.1"/>
</dbReference>
<dbReference type="AlphaFoldDB" id="S3W2W5"/>
<evidence type="ECO:0000313" key="1">
    <source>
        <dbReference type="EMBL" id="EPG74597.1"/>
    </source>
</evidence>
<dbReference type="InterPro" id="IPR019587">
    <property type="entry name" value="Polyketide_cyclase/dehydratase"/>
</dbReference>
<dbReference type="Proteomes" id="UP000014540">
    <property type="component" value="Unassembled WGS sequence"/>
</dbReference>
<proteinExistence type="predicted"/>
<protein>
    <submittedName>
        <fullName evidence="1">Polyketide cyclase/dehydrase and lipid transport</fullName>
    </submittedName>
</protein>
<dbReference type="Pfam" id="PF10604">
    <property type="entry name" value="Polyketide_cyc2"/>
    <property type="match status" value="1"/>
</dbReference>
<dbReference type="SUPFAM" id="SSF55961">
    <property type="entry name" value="Bet v1-like"/>
    <property type="match status" value="1"/>
</dbReference>
<sequence>MKAFRITILGLVALALVLIVVGLLLPSSGSVSRSIVIKAPPEEIFAYVANFKKGWGQWSDFDYEDPEIKYSYSGPEEGVGASRTWISKKMGNGSQKIIKADKRLGVEFELAMQDTNFSIVGKFSFEPESSGTKVTWTDSWDSGYHLGFRYMALLMDKMMGPTFERSLSALKEKAESQERK</sequence>
<accession>S3W2W5</accession>
<name>S3W2W5_9LEPT</name>
<keyword evidence="2" id="KW-1185">Reference proteome</keyword>
<dbReference type="InterPro" id="IPR023393">
    <property type="entry name" value="START-like_dom_sf"/>
</dbReference>
<organism evidence="1 2">
    <name type="scientific">Leptospira fainei serovar Hurstbridge str. BUT 6</name>
    <dbReference type="NCBI Taxonomy" id="1193011"/>
    <lineage>
        <taxon>Bacteria</taxon>
        <taxon>Pseudomonadati</taxon>
        <taxon>Spirochaetota</taxon>
        <taxon>Spirochaetia</taxon>
        <taxon>Leptospirales</taxon>
        <taxon>Leptospiraceae</taxon>
        <taxon>Leptospira</taxon>
    </lineage>
</organism>
<comment type="caution">
    <text evidence="1">The sequence shown here is derived from an EMBL/GenBank/DDBJ whole genome shotgun (WGS) entry which is preliminary data.</text>
</comment>
<dbReference type="CDD" id="cd07818">
    <property type="entry name" value="SRPBCC_1"/>
    <property type="match status" value="1"/>
</dbReference>
<dbReference type="Gene3D" id="3.30.530.20">
    <property type="match status" value="1"/>
</dbReference>